<keyword evidence="1" id="KW-1185">Reference proteome</keyword>
<evidence type="ECO:0000313" key="1">
    <source>
        <dbReference type="Proteomes" id="UP000887565"/>
    </source>
</evidence>
<evidence type="ECO:0000313" key="2">
    <source>
        <dbReference type="WBParaSite" id="nRc.2.0.1.t15551-RA"/>
    </source>
</evidence>
<dbReference type="Proteomes" id="UP000887565">
    <property type="component" value="Unplaced"/>
</dbReference>
<dbReference type="WBParaSite" id="nRc.2.0.1.t15551-RA">
    <property type="protein sequence ID" value="nRc.2.0.1.t15551-RA"/>
    <property type="gene ID" value="nRc.2.0.1.g15551"/>
</dbReference>
<sequence length="181" mass="19730">MLVICVTHATCHSGDDLIKNRSVLEKCCDHVRRFVQDTASRSGIPKDEIRYTAPSNADLSSEQKITGSQQVMSNQRSNAQRLLSTPSDEVQRLQSEMARLTAHIALLTAQQQAPAPRNLMRPTQPLVHIQNAGDRPLGAHLQMSSFHGCCTLNDASCRAQCPNSASPSNAATTHTSCCDFC</sequence>
<name>A0A915IP26_ROMCU</name>
<organism evidence="1 2">
    <name type="scientific">Romanomermis culicivorax</name>
    <name type="common">Nematode worm</name>
    <dbReference type="NCBI Taxonomy" id="13658"/>
    <lineage>
        <taxon>Eukaryota</taxon>
        <taxon>Metazoa</taxon>
        <taxon>Ecdysozoa</taxon>
        <taxon>Nematoda</taxon>
        <taxon>Enoplea</taxon>
        <taxon>Dorylaimia</taxon>
        <taxon>Mermithida</taxon>
        <taxon>Mermithoidea</taxon>
        <taxon>Mermithidae</taxon>
        <taxon>Romanomermis</taxon>
    </lineage>
</organism>
<proteinExistence type="predicted"/>
<accession>A0A915IP26</accession>
<protein>
    <submittedName>
        <fullName evidence="2">Uncharacterized protein</fullName>
    </submittedName>
</protein>
<dbReference type="AlphaFoldDB" id="A0A915IP26"/>
<reference evidence="2" key="1">
    <citation type="submission" date="2022-11" db="UniProtKB">
        <authorList>
            <consortium name="WormBaseParasite"/>
        </authorList>
    </citation>
    <scope>IDENTIFICATION</scope>
</reference>